<dbReference type="VEuPathDB" id="ToxoDB:TGFOU_404790"/>
<protein>
    <submittedName>
        <fullName evidence="2">Uncharacterized protein</fullName>
    </submittedName>
</protein>
<evidence type="ECO:0000313" key="2">
    <source>
        <dbReference type="EMBL" id="KFG48109.1"/>
    </source>
</evidence>
<sequence length="144" mass="16133">MAPLVRWSPASVVNQRTSSVCCFFARAAVSPPSLESLSPRRPFSRHNATCEAAASAQTAAATSVGCVTQKRRARAACTVPEKRGEEEREEEAEEEEREERGEGEEEEEGDEEEREDEKEGEEEGRSVRQGTSVGVRRREEEYRE</sequence>
<gene>
    <name evidence="2" type="ORF">TGFOU_404790</name>
</gene>
<organism evidence="2 3">
    <name type="scientific">Toxoplasma gondii FOU</name>
    <dbReference type="NCBI Taxonomy" id="943167"/>
    <lineage>
        <taxon>Eukaryota</taxon>
        <taxon>Sar</taxon>
        <taxon>Alveolata</taxon>
        <taxon>Apicomplexa</taxon>
        <taxon>Conoidasida</taxon>
        <taxon>Coccidia</taxon>
        <taxon>Eucoccidiorida</taxon>
        <taxon>Eimeriorina</taxon>
        <taxon>Sarcocystidae</taxon>
        <taxon>Toxoplasma</taxon>
    </lineage>
</organism>
<dbReference type="AlphaFoldDB" id="A0A086KUP1"/>
<feature type="compositionally biased region" description="Acidic residues" evidence="1">
    <location>
        <begin position="87"/>
        <end position="122"/>
    </location>
</feature>
<dbReference type="EMBL" id="AEYH02001683">
    <property type="protein sequence ID" value="KFG48109.1"/>
    <property type="molecule type" value="Genomic_DNA"/>
</dbReference>
<accession>A0A086KUP1</accession>
<dbReference type="Proteomes" id="UP000028838">
    <property type="component" value="Unassembled WGS sequence"/>
</dbReference>
<name>A0A086KUP1_TOXGO</name>
<feature type="region of interest" description="Disordered" evidence="1">
    <location>
        <begin position="59"/>
        <end position="144"/>
    </location>
</feature>
<reference evidence="2 3" key="1">
    <citation type="submission" date="2014-07" db="EMBL/GenBank/DDBJ databases">
        <authorList>
            <person name="Sibley D."/>
            <person name="Venepally P."/>
            <person name="Karamycheva S."/>
            <person name="Hadjithomas M."/>
            <person name="Khan A."/>
            <person name="Brunk B."/>
            <person name="Roos D."/>
            <person name="Caler E."/>
            <person name="Lorenzi H."/>
        </authorList>
    </citation>
    <scope>NUCLEOTIDE SEQUENCE [LARGE SCALE GENOMIC DNA]</scope>
    <source>
        <strain evidence="2 3">FOU</strain>
    </source>
</reference>
<evidence type="ECO:0000256" key="1">
    <source>
        <dbReference type="SAM" id="MobiDB-lite"/>
    </source>
</evidence>
<proteinExistence type="predicted"/>
<comment type="caution">
    <text evidence="2">The sequence shown here is derived from an EMBL/GenBank/DDBJ whole genome shotgun (WGS) entry which is preliminary data.</text>
</comment>
<evidence type="ECO:0000313" key="3">
    <source>
        <dbReference type="Proteomes" id="UP000028838"/>
    </source>
</evidence>